<dbReference type="PANTHER" id="PTHR10438">
    <property type="entry name" value="THIOREDOXIN"/>
    <property type="match status" value="1"/>
</dbReference>
<dbReference type="InterPro" id="IPR013766">
    <property type="entry name" value="Thioredoxin_domain"/>
</dbReference>
<keyword evidence="1" id="KW-0812">Transmembrane</keyword>
<dbReference type="AlphaFoldDB" id="A0A8T0G9H0"/>
<accession>A0A8T0G9H0</accession>
<dbReference type="Proteomes" id="UP000822688">
    <property type="component" value="Chromosome 12"/>
</dbReference>
<evidence type="ECO:0000259" key="2">
    <source>
        <dbReference type="PROSITE" id="PS51352"/>
    </source>
</evidence>
<feature type="transmembrane region" description="Helical" evidence="1">
    <location>
        <begin position="12"/>
        <end position="33"/>
    </location>
</feature>
<dbReference type="SUPFAM" id="SSF52833">
    <property type="entry name" value="Thioredoxin-like"/>
    <property type="match status" value="1"/>
</dbReference>
<protein>
    <recommendedName>
        <fullName evidence="2">Thioredoxin domain-containing protein</fullName>
    </recommendedName>
</protein>
<gene>
    <name evidence="3" type="ORF">KC19_12G107500</name>
</gene>
<dbReference type="InterPro" id="IPR017937">
    <property type="entry name" value="Thioredoxin_CS"/>
</dbReference>
<feature type="transmembrane region" description="Helical" evidence="1">
    <location>
        <begin position="188"/>
        <end position="211"/>
    </location>
</feature>
<keyword evidence="4" id="KW-1185">Reference proteome</keyword>
<name>A0A8T0G9H0_CERPU</name>
<dbReference type="PANTHER" id="PTHR10438:SF463">
    <property type="entry name" value="THIOREDOXIN"/>
    <property type="match status" value="1"/>
</dbReference>
<keyword evidence="1" id="KW-1133">Transmembrane helix</keyword>
<dbReference type="PROSITE" id="PS00194">
    <property type="entry name" value="THIOREDOXIN_1"/>
    <property type="match status" value="1"/>
</dbReference>
<evidence type="ECO:0000313" key="3">
    <source>
        <dbReference type="EMBL" id="KAG0554639.1"/>
    </source>
</evidence>
<keyword evidence="1" id="KW-0472">Membrane</keyword>
<dbReference type="InterPro" id="IPR036249">
    <property type="entry name" value="Thioredoxin-like_sf"/>
</dbReference>
<dbReference type="CDD" id="cd02947">
    <property type="entry name" value="TRX_family"/>
    <property type="match status" value="1"/>
</dbReference>
<dbReference type="EMBL" id="CM026433">
    <property type="protein sequence ID" value="KAG0554639.1"/>
    <property type="molecule type" value="Genomic_DNA"/>
</dbReference>
<evidence type="ECO:0000313" key="4">
    <source>
        <dbReference type="Proteomes" id="UP000822688"/>
    </source>
</evidence>
<dbReference type="InterPro" id="IPR050620">
    <property type="entry name" value="Thioredoxin_H-type-like"/>
</dbReference>
<comment type="caution">
    <text evidence="3">The sequence shown here is derived from an EMBL/GenBank/DDBJ whole genome shotgun (WGS) entry which is preliminary data.</text>
</comment>
<proteinExistence type="predicted"/>
<organism evidence="3 4">
    <name type="scientific">Ceratodon purpureus</name>
    <name type="common">Fire moss</name>
    <name type="synonym">Dicranum purpureum</name>
    <dbReference type="NCBI Taxonomy" id="3225"/>
    <lineage>
        <taxon>Eukaryota</taxon>
        <taxon>Viridiplantae</taxon>
        <taxon>Streptophyta</taxon>
        <taxon>Embryophyta</taxon>
        <taxon>Bryophyta</taxon>
        <taxon>Bryophytina</taxon>
        <taxon>Bryopsida</taxon>
        <taxon>Dicranidae</taxon>
        <taxon>Pseudoditrichales</taxon>
        <taxon>Ditrichaceae</taxon>
        <taxon>Ceratodon</taxon>
    </lineage>
</organism>
<dbReference type="Pfam" id="PF00085">
    <property type="entry name" value="Thioredoxin"/>
    <property type="match status" value="1"/>
</dbReference>
<sequence>MLKIVILQIRKQRLSMLCFMFKILIAVLLNKFATYGNSVSRRFTKGHSPWSMSFIWDTCSELLDFVVSFVESMFSGRRAGPIGGGGRAAPSANDVLQAPIDFFDQVATVVTQDHGNVQFINNAEEWRIKVNEAKANGKVIVAKFFASWCGPCQKMAPVFVDFSKRFGDRLVFLKIDIEEVSVCTPHPLHAWIGIQVFGAFWLFVFICNASFHLKLAHYQVHRDGS</sequence>
<dbReference type="PROSITE" id="PS51352">
    <property type="entry name" value="THIOREDOXIN_2"/>
    <property type="match status" value="1"/>
</dbReference>
<dbReference type="Gene3D" id="3.40.30.10">
    <property type="entry name" value="Glutaredoxin"/>
    <property type="match status" value="1"/>
</dbReference>
<evidence type="ECO:0000256" key="1">
    <source>
        <dbReference type="SAM" id="Phobius"/>
    </source>
</evidence>
<reference evidence="3" key="1">
    <citation type="submission" date="2020-06" db="EMBL/GenBank/DDBJ databases">
        <title>WGS assembly of Ceratodon purpureus strain R40.</title>
        <authorList>
            <person name="Carey S.B."/>
            <person name="Jenkins J."/>
            <person name="Shu S."/>
            <person name="Lovell J.T."/>
            <person name="Sreedasyam A."/>
            <person name="Maumus F."/>
            <person name="Tiley G.P."/>
            <person name="Fernandez-Pozo N."/>
            <person name="Barry K."/>
            <person name="Chen C."/>
            <person name="Wang M."/>
            <person name="Lipzen A."/>
            <person name="Daum C."/>
            <person name="Saski C.A."/>
            <person name="Payton A.C."/>
            <person name="Mcbreen J.C."/>
            <person name="Conrad R.E."/>
            <person name="Kollar L.M."/>
            <person name="Olsson S."/>
            <person name="Huttunen S."/>
            <person name="Landis J.B."/>
            <person name="Wickett N.J."/>
            <person name="Johnson M.G."/>
            <person name="Rensing S.A."/>
            <person name="Grimwood J."/>
            <person name="Schmutz J."/>
            <person name="Mcdaniel S.F."/>
        </authorList>
    </citation>
    <scope>NUCLEOTIDE SEQUENCE</scope>
    <source>
        <strain evidence="3">R40</strain>
    </source>
</reference>
<feature type="domain" description="Thioredoxin" evidence="2">
    <location>
        <begin position="96"/>
        <end position="225"/>
    </location>
</feature>